<dbReference type="PANTHER" id="PTHR33392">
    <property type="entry name" value="POLYISOPRENYL-TEICHOIC ACID--PEPTIDOGLYCAN TEICHOIC ACID TRANSFERASE TAGU"/>
    <property type="match status" value="1"/>
</dbReference>
<keyword evidence="2" id="KW-0472">Membrane</keyword>
<dbReference type="NCBIfam" id="TIGR00350">
    <property type="entry name" value="lytR_cpsA_psr"/>
    <property type="match status" value="1"/>
</dbReference>
<name>A0A147E7V8_9MICC</name>
<dbReference type="GeneID" id="61263603"/>
<dbReference type="PATRIC" id="fig|37923.10.peg.1463"/>
<evidence type="ECO:0000313" key="5">
    <source>
        <dbReference type="EMBL" id="QPT53459.1"/>
    </source>
</evidence>
<dbReference type="PANTHER" id="PTHR33392:SF6">
    <property type="entry name" value="POLYISOPRENYL-TEICHOIC ACID--PEPTIDOGLYCAN TEICHOIC ACID TRANSFERASE TAGU"/>
    <property type="match status" value="1"/>
</dbReference>
<protein>
    <submittedName>
        <fullName evidence="5">LCP family protein</fullName>
    </submittedName>
</protein>
<gene>
    <name evidence="4" type="ORF">AN277_0207075</name>
    <name evidence="5" type="ORF">I6G21_09375</name>
</gene>
<comment type="similarity">
    <text evidence="1">Belongs to the LytR/CpsA/Psr (LCP) family.</text>
</comment>
<sequence length="341" mass="37327">MSTTPESALPETPSRRRPWSRRRKVLTLLGVLLVLLLIPVLIVGGFLYKLGHDFDADSPKLSQALPSDDAGRPKEDGSYNVLLLGSDSRKGEADEKVVSGQRSDAIMLVHIPSDGGAAYVVSIMRDTWVDIPGHGKAKINAGLNYGGIPLEVRTIEQLLGTRIDHVAEIDFQGFRDLTNAVGGVPVDVPMDFTADGHEFRKGEQTLDGDEALAFVRDRYSFQDGDYQRVRDQRIYLRGLLKKILSPETLSSPTKLSDAVEKFSPYVSVDEDLTAREIVAMGMKAGPSGLRNMTMFTLPNSGTGWSEDGQSIVIPDEDAIHRLSQALENGTMADYVKTIPTD</sequence>
<dbReference type="Pfam" id="PF03816">
    <property type="entry name" value="LytR_cpsA_psr"/>
    <property type="match status" value="1"/>
</dbReference>
<evidence type="ECO:0000313" key="4">
    <source>
        <dbReference type="EMBL" id="OAX51801.1"/>
    </source>
</evidence>
<dbReference type="Gene3D" id="3.40.630.190">
    <property type="entry name" value="LCP protein"/>
    <property type="match status" value="1"/>
</dbReference>
<dbReference type="STRING" id="37923.BK826_10015"/>
<dbReference type="RefSeq" id="WP_058731782.1">
    <property type="nucleotide sequence ID" value="NZ_CP065738.1"/>
</dbReference>
<reference evidence="5 7" key="4">
    <citation type="submission" date="2020-12" db="EMBL/GenBank/DDBJ databases">
        <title>FDA dAtabase for Regulatory Grade micrObial Sequences (FDA-ARGOS): Supporting development and validation of Infectious Disease Dx tests.</title>
        <authorList>
            <person name="Sproer C."/>
            <person name="Gronow S."/>
            <person name="Severitt S."/>
            <person name="Schroder I."/>
            <person name="Tallon L."/>
            <person name="Sadzewicz L."/>
            <person name="Zhao X."/>
            <person name="Boylan J."/>
            <person name="Ott S."/>
            <person name="Bowen H."/>
            <person name="Vavikolanu K."/>
            <person name="Mehta A."/>
            <person name="Aluvathingal J."/>
            <person name="Nadendla S."/>
            <person name="Lowell S."/>
            <person name="Myers T."/>
            <person name="Yan Y."/>
            <person name="Sichtig H."/>
        </authorList>
    </citation>
    <scope>NUCLEOTIDE SEQUENCE [LARGE SCALE GENOMIC DNA]</scope>
    <source>
        <strain evidence="5 7">FDAARGOS_864</strain>
    </source>
</reference>
<keyword evidence="6" id="KW-1185">Reference proteome</keyword>
<organism evidence="4 6">
    <name type="scientific">Rothia kristinae</name>
    <dbReference type="NCBI Taxonomy" id="37923"/>
    <lineage>
        <taxon>Bacteria</taxon>
        <taxon>Bacillati</taxon>
        <taxon>Actinomycetota</taxon>
        <taxon>Actinomycetes</taxon>
        <taxon>Micrococcales</taxon>
        <taxon>Micrococcaceae</taxon>
        <taxon>Rothia</taxon>
    </lineage>
</organism>
<dbReference type="EMBL" id="LJBJ02000012">
    <property type="protein sequence ID" value="OAX51801.1"/>
    <property type="molecule type" value="Genomic_DNA"/>
</dbReference>
<feature type="domain" description="Cell envelope-related transcriptional attenuator" evidence="3">
    <location>
        <begin position="102"/>
        <end position="244"/>
    </location>
</feature>
<dbReference type="Proteomes" id="UP000594975">
    <property type="component" value="Chromosome"/>
</dbReference>
<feature type="transmembrane region" description="Helical" evidence="2">
    <location>
        <begin position="25"/>
        <end position="48"/>
    </location>
</feature>
<dbReference type="EMBL" id="CP065738">
    <property type="protein sequence ID" value="QPT53459.1"/>
    <property type="molecule type" value="Genomic_DNA"/>
</dbReference>
<dbReference type="Proteomes" id="UP000053171">
    <property type="component" value="Unassembled WGS sequence"/>
</dbReference>
<evidence type="ECO:0000313" key="7">
    <source>
        <dbReference type="Proteomes" id="UP000594975"/>
    </source>
</evidence>
<dbReference type="InterPro" id="IPR050922">
    <property type="entry name" value="LytR/CpsA/Psr_CW_biosynth"/>
</dbReference>
<reference evidence="4" key="2">
    <citation type="submission" date="2016-04" db="EMBL/GenBank/DDBJ databases">
        <authorList>
            <person name="Evans L.H."/>
            <person name="Alamgir A."/>
            <person name="Owens N."/>
            <person name="Weber N.D."/>
            <person name="Virtaneva K."/>
            <person name="Barbian K."/>
            <person name="Babar A."/>
            <person name="Rosenke K."/>
        </authorList>
    </citation>
    <scope>NUCLEOTIDE SEQUENCE [LARGE SCALE GENOMIC DNA]</scope>
    <source>
        <strain evidence="4">RUTW2-3</strain>
    </source>
</reference>
<keyword evidence="2" id="KW-0812">Transmembrane</keyword>
<evidence type="ECO:0000259" key="3">
    <source>
        <dbReference type="Pfam" id="PF03816"/>
    </source>
</evidence>
<keyword evidence="2" id="KW-1133">Transmembrane helix</keyword>
<dbReference type="KEGG" id="rkr:I6G21_09375"/>
<evidence type="ECO:0000256" key="1">
    <source>
        <dbReference type="ARBA" id="ARBA00006068"/>
    </source>
</evidence>
<dbReference type="AlphaFoldDB" id="A0A147E7V8"/>
<dbReference type="InterPro" id="IPR004474">
    <property type="entry name" value="LytR_CpsA_psr"/>
</dbReference>
<evidence type="ECO:0000313" key="6">
    <source>
        <dbReference type="Proteomes" id="UP000053171"/>
    </source>
</evidence>
<reference evidence="6" key="1">
    <citation type="submission" date="2016-04" db="EMBL/GenBank/DDBJ databases">
        <authorList>
            <person name="Waterworth S."/>
            <person name="Matcher G."/>
        </authorList>
    </citation>
    <scope>NUCLEOTIDE SEQUENCE [LARGE SCALE GENOMIC DNA]</scope>
    <source>
        <strain evidence="6">RuSp02-3</strain>
    </source>
</reference>
<accession>A0A147E7V8</accession>
<evidence type="ECO:0000256" key="2">
    <source>
        <dbReference type="SAM" id="Phobius"/>
    </source>
</evidence>
<reference evidence="4 6" key="3">
    <citation type="submission" date="2016-06" db="EMBL/GenBank/DDBJ databases">
        <title>Identification of putative biosynthetic pathways for the production of bioactive secondary metabolites by the marine actinomycete Kocuria kristinae RUTW2-3.</title>
        <authorList>
            <person name="Waterworth S.C."/>
            <person name="Walmsley T.A."/>
            <person name="Matongo T."/>
            <person name="Davies-Coleman M.T."/>
            <person name="Dorrington R.A."/>
        </authorList>
    </citation>
    <scope>NUCLEOTIDE SEQUENCE [LARGE SCALE GENOMIC DNA]</scope>
    <source>
        <strain evidence="6">RuSp02-3</strain>
        <strain evidence="4">RUTW2-3</strain>
    </source>
</reference>
<proteinExistence type="inferred from homology"/>